<gene>
    <name evidence="1" type="ORF">F1C12_08830</name>
</gene>
<dbReference type="KEGG" id="lse:F1C12_08830"/>
<dbReference type="AlphaFoldDB" id="A0A7G6Y9R3"/>
<organism evidence="1 2">
    <name type="scientific">Leifsonia shinshuensis</name>
    <dbReference type="NCBI Taxonomy" id="150026"/>
    <lineage>
        <taxon>Bacteria</taxon>
        <taxon>Bacillati</taxon>
        <taxon>Actinomycetota</taxon>
        <taxon>Actinomycetes</taxon>
        <taxon>Micrococcales</taxon>
        <taxon>Microbacteriaceae</taxon>
        <taxon>Leifsonia</taxon>
    </lineage>
</organism>
<sequence>MSAGQAAPRPATARQQSTADDIAFALEQLLDRLDRPPTLEEVQAITADLGRRERSVLAQFFTRLSAAS</sequence>
<name>A0A7G6Y9R3_9MICO</name>
<protein>
    <submittedName>
        <fullName evidence="1">Uncharacterized protein</fullName>
    </submittedName>
</protein>
<accession>A0A7G6Y9R3</accession>
<dbReference type="RefSeq" id="WP_185278388.1">
    <property type="nucleotide sequence ID" value="NZ_CP043641.1"/>
</dbReference>
<reference evidence="2" key="1">
    <citation type="submission" date="2019-09" db="EMBL/GenBank/DDBJ databases">
        <title>Antimicrobial potential of Antarctic Bacteria.</title>
        <authorList>
            <person name="Benaud N."/>
            <person name="Edwards R.J."/>
            <person name="Ferrari B.C."/>
        </authorList>
    </citation>
    <scope>NUCLEOTIDE SEQUENCE [LARGE SCALE GENOMIC DNA]</scope>
    <source>
        <strain evidence="2">INR9</strain>
    </source>
</reference>
<proteinExistence type="predicted"/>
<evidence type="ECO:0000313" key="2">
    <source>
        <dbReference type="Proteomes" id="UP000515511"/>
    </source>
</evidence>
<dbReference type="EMBL" id="CP043641">
    <property type="protein sequence ID" value="QNE35228.1"/>
    <property type="molecule type" value="Genomic_DNA"/>
</dbReference>
<dbReference type="Proteomes" id="UP000515511">
    <property type="component" value="Chromosome"/>
</dbReference>
<evidence type="ECO:0000313" key="1">
    <source>
        <dbReference type="EMBL" id="QNE35228.1"/>
    </source>
</evidence>